<dbReference type="OrthoDB" id="9803432at2"/>
<evidence type="ECO:0000256" key="1">
    <source>
        <dbReference type="ARBA" id="ARBA00022741"/>
    </source>
</evidence>
<dbReference type="PANTHER" id="PTHR43788">
    <property type="entry name" value="DNA2/NAM7 HELICASE FAMILY MEMBER"/>
    <property type="match status" value="1"/>
</dbReference>
<keyword evidence="1" id="KW-0547">Nucleotide-binding</keyword>
<evidence type="ECO:0000259" key="5">
    <source>
        <dbReference type="Pfam" id="PF18335"/>
    </source>
</evidence>
<feature type="domain" description="ATP-dependent RecD2 DNA helicase SH3" evidence="5">
    <location>
        <begin position="574"/>
        <end position="631"/>
    </location>
</feature>
<feature type="domain" description="UvrD-like helicase C-terminal" evidence="3">
    <location>
        <begin position="658"/>
        <end position="706"/>
    </location>
</feature>
<name>S5LTT2_9MOLU</name>
<dbReference type="KEGG" id="stai:STAIW_v1c04820"/>
<dbReference type="CDD" id="cd18809">
    <property type="entry name" value="SF1_C_RecD"/>
    <property type="match status" value="1"/>
</dbReference>
<dbReference type="Pfam" id="PF13245">
    <property type="entry name" value="AAA_19"/>
    <property type="match status" value="1"/>
</dbReference>
<organism evidence="6 7">
    <name type="scientific">Spiroplasma taiwanense CT-1</name>
    <dbReference type="NCBI Taxonomy" id="1276220"/>
    <lineage>
        <taxon>Bacteria</taxon>
        <taxon>Bacillati</taxon>
        <taxon>Mycoplasmatota</taxon>
        <taxon>Mollicutes</taxon>
        <taxon>Entomoplasmatales</taxon>
        <taxon>Spiroplasmataceae</taxon>
        <taxon>Spiroplasma</taxon>
    </lineage>
</organism>
<dbReference type="HOGENOM" id="CLU_007524_0_1_14"/>
<reference evidence="6 7" key="1">
    <citation type="journal article" date="2013" name="Genome Biol. Evol.">
        <title>Comparison of metabolic capacities and inference of gene content evolution in mosquito-associated Spiroplasma diminutum and S. taiwanense.</title>
        <authorList>
            <person name="Lo W.S."/>
            <person name="Ku C."/>
            <person name="Chen L.L."/>
            <person name="Chang T.H."/>
            <person name="Kuo C.H."/>
        </authorList>
    </citation>
    <scope>NUCLEOTIDE SEQUENCE [LARGE SCALE GENOMIC DNA]</scope>
    <source>
        <strain evidence="6">CT-1</strain>
    </source>
</reference>
<gene>
    <name evidence="6" type="primary">recD</name>
    <name evidence="6" type="ORF">STAIW_v1c04820</name>
</gene>
<keyword evidence="2" id="KW-0067">ATP-binding</keyword>
<dbReference type="Gene3D" id="2.30.30.940">
    <property type="match status" value="1"/>
</dbReference>
<dbReference type="Pfam" id="PF13538">
    <property type="entry name" value="UvrD_C_2"/>
    <property type="match status" value="1"/>
</dbReference>
<dbReference type="PANTHER" id="PTHR43788:SF6">
    <property type="entry name" value="DNA HELICASE B"/>
    <property type="match status" value="1"/>
</dbReference>
<dbReference type="Proteomes" id="UP000014984">
    <property type="component" value="Chromosome"/>
</dbReference>
<dbReference type="InterPro" id="IPR027785">
    <property type="entry name" value="UvrD-like_helicase_C"/>
</dbReference>
<dbReference type="InterPro" id="IPR027417">
    <property type="entry name" value="P-loop_NTPase"/>
</dbReference>
<evidence type="ECO:0000259" key="4">
    <source>
        <dbReference type="Pfam" id="PF14490"/>
    </source>
</evidence>
<dbReference type="PATRIC" id="fig|1276220.3.peg.488"/>
<dbReference type="EMBL" id="CP005074">
    <property type="protein sequence ID" value="AGR41124.1"/>
    <property type="molecule type" value="Genomic_DNA"/>
</dbReference>
<dbReference type="InterPro" id="IPR029493">
    <property type="entry name" value="RecD2-like_HHH"/>
</dbReference>
<keyword evidence="7" id="KW-1185">Reference proteome</keyword>
<evidence type="ECO:0000313" key="6">
    <source>
        <dbReference type="EMBL" id="AGR41124.1"/>
    </source>
</evidence>
<dbReference type="GO" id="GO:0003678">
    <property type="term" value="F:DNA helicase activity"/>
    <property type="evidence" value="ECO:0007669"/>
    <property type="project" value="UniProtKB-ARBA"/>
</dbReference>
<evidence type="ECO:0000256" key="2">
    <source>
        <dbReference type="ARBA" id="ARBA00022840"/>
    </source>
</evidence>
<dbReference type="CDD" id="cd17933">
    <property type="entry name" value="DEXSc_RecD-like"/>
    <property type="match status" value="1"/>
</dbReference>
<evidence type="ECO:0000313" key="7">
    <source>
        <dbReference type="Proteomes" id="UP000014984"/>
    </source>
</evidence>
<dbReference type="InterPro" id="IPR041451">
    <property type="entry name" value="RecD2_SH13"/>
</dbReference>
<dbReference type="AlphaFoldDB" id="S5LTT2"/>
<dbReference type="SUPFAM" id="SSF52540">
    <property type="entry name" value="P-loop containing nucleoside triphosphate hydrolases"/>
    <property type="match status" value="1"/>
</dbReference>
<dbReference type="eggNOG" id="COG0507">
    <property type="taxonomic scope" value="Bacteria"/>
</dbReference>
<accession>S5LTT2</accession>
<dbReference type="RefSeq" id="WP_020834263.1">
    <property type="nucleotide sequence ID" value="NC_021846.1"/>
</dbReference>
<dbReference type="STRING" id="1276220.STAIW_v1c04820"/>
<dbReference type="InterPro" id="IPR050534">
    <property type="entry name" value="Coronavir_polyprotein_1ab"/>
</dbReference>
<sequence>MKTYKGKINKFLFKGSNGYGVALFTLFENSKKALIIVGTISTMESEVIYEITGTEVEDFKRKQVNFSVTSFKQTKSFDKEGLIKYLSSPLFPTVGKKLAEQIVEKFSENIFEEVLENKQLLLEVSGMTEAKAEIIYDVIEKNFSDKNILNIFIQNNLKIEFWNELKNEIKDENLIEDILKTSFYQYAYDHKFFPFEEVDKVALQFGQNIKGEERVAWYSHEIVKKILFSTGNTYTNFINLYKEFSLKLPLNISQVEFEQFLVYAKTQKILYFKDKKIYTKESFEDEVYIAKELANLKKRSSFINNDFDFDNLLQIVQEFFSNKMNKPDFKYNVEQIEAIKNFVNNGVSIVTGGPGTGKTTVIAAIVKMYELIFKNAEFAITAPTGRAAGKIKDDSGYKTSTIHRLLQYTGNDNFEANETKPIYKDLVIIDECSMIDNHLFASLLKGIKGIKKIVLVGDVEQLPSVSYGNLFEDLINCSEFSTTKLKINNRQKESDGGENLIIKLANVVRDEEIENFDFINSSNVNFLFNSESMELLKKLKTNYLNLNPNSLQEQLTDIQVIAPMYKEQLGITNLNKILQGIVNPNNLNSYKRFDYEFRYNDKVMYTENDPFLELSNGDVGFINKFEYLNNKLREAVLTFSERKIEMGLKAFNNVTLNYVCSIHKTQGSEYKNVFIVLDNSNRTTNFFVNKKMIYTAITRAKEKLFILSDKQTFINACLKQSIQRETTLKNFIIEEFKNYL</sequence>
<dbReference type="Pfam" id="PF14490">
    <property type="entry name" value="HHH_RecD2"/>
    <property type="match status" value="1"/>
</dbReference>
<dbReference type="Pfam" id="PF18335">
    <property type="entry name" value="SH3_13"/>
    <property type="match status" value="1"/>
</dbReference>
<dbReference type="Gene3D" id="3.40.50.300">
    <property type="entry name" value="P-loop containing nucleotide triphosphate hydrolases"/>
    <property type="match status" value="2"/>
</dbReference>
<protein>
    <submittedName>
        <fullName evidence="6">Exodeoxyribonuclease V subunit alpha</fullName>
    </submittedName>
</protein>
<evidence type="ECO:0000259" key="3">
    <source>
        <dbReference type="Pfam" id="PF13538"/>
    </source>
</evidence>
<proteinExistence type="predicted"/>
<dbReference type="GO" id="GO:0005524">
    <property type="term" value="F:ATP binding"/>
    <property type="evidence" value="ECO:0007669"/>
    <property type="project" value="UniProtKB-KW"/>
</dbReference>
<feature type="domain" description="ATP-dependent RecD2 DNA helicase-like helix-hairpin-helix" evidence="4">
    <location>
        <begin position="143"/>
        <end position="234"/>
    </location>
</feature>